<dbReference type="Proteomes" id="UP000095287">
    <property type="component" value="Unplaced"/>
</dbReference>
<feature type="region of interest" description="Disordered" evidence="1">
    <location>
        <begin position="87"/>
        <end position="115"/>
    </location>
</feature>
<protein>
    <submittedName>
        <fullName evidence="3">Transposase</fullName>
    </submittedName>
</protein>
<proteinExistence type="predicted"/>
<name>A0A1I8AU16_9BILA</name>
<evidence type="ECO:0000313" key="3">
    <source>
        <dbReference type="WBParaSite" id="L893_g9482.t1"/>
    </source>
</evidence>
<dbReference type="WBParaSite" id="L893_g9482.t1">
    <property type="protein sequence ID" value="L893_g9482.t1"/>
    <property type="gene ID" value="L893_g9482"/>
</dbReference>
<accession>A0A1I8AU16</accession>
<evidence type="ECO:0000256" key="1">
    <source>
        <dbReference type="SAM" id="MobiDB-lite"/>
    </source>
</evidence>
<feature type="compositionally biased region" description="Basic and acidic residues" evidence="1">
    <location>
        <begin position="102"/>
        <end position="115"/>
    </location>
</feature>
<keyword evidence="2" id="KW-1185">Reference proteome</keyword>
<organism evidence="2 3">
    <name type="scientific">Steinernema glaseri</name>
    <dbReference type="NCBI Taxonomy" id="37863"/>
    <lineage>
        <taxon>Eukaryota</taxon>
        <taxon>Metazoa</taxon>
        <taxon>Ecdysozoa</taxon>
        <taxon>Nematoda</taxon>
        <taxon>Chromadorea</taxon>
        <taxon>Rhabditida</taxon>
        <taxon>Tylenchina</taxon>
        <taxon>Panagrolaimomorpha</taxon>
        <taxon>Strongyloidoidea</taxon>
        <taxon>Steinernematidae</taxon>
        <taxon>Steinernema</taxon>
    </lineage>
</organism>
<sequence length="115" mass="13310">MVINTKSNDESNHRIRSIYRTAWNMFVQKGKCEFDTEELSVRKAKKQSGRHIDSDEGFIVRDEAASGDRNVIRDELNVYQQSLIDRRRSQSSHAALIKKMNSHAESRSAERENAK</sequence>
<dbReference type="AlphaFoldDB" id="A0A1I8AU16"/>
<evidence type="ECO:0000313" key="2">
    <source>
        <dbReference type="Proteomes" id="UP000095287"/>
    </source>
</evidence>
<reference evidence="3" key="1">
    <citation type="submission" date="2016-11" db="UniProtKB">
        <authorList>
            <consortium name="WormBaseParasite"/>
        </authorList>
    </citation>
    <scope>IDENTIFICATION</scope>
</reference>